<sequence length="146" mass="16865">MSYKHRKAEMKRQREVDRAVRAEERQSRIAKKFKKPAFTPLKPRESKYVETDSMRRVRELPSFQALSDPKPSMELAMSDMDMTQLEARVMAFAGTEEGAKYLKEFEARVKSKDYAAQLAPLYPKGPYQLITDPNAPKMFNKKDGGL</sequence>
<evidence type="ECO:0000256" key="1">
    <source>
        <dbReference type="SAM" id="MobiDB-lite"/>
    </source>
</evidence>
<name>A0A2D2W2I4_9CAUD</name>
<feature type="region of interest" description="Disordered" evidence="1">
    <location>
        <begin position="1"/>
        <end position="24"/>
    </location>
</feature>
<organism evidence="2 3">
    <name type="scientific">Stenotrophomonas phage vB_SmaS_DLP_5</name>
    <dbReference type="NCBI Taxonomy" id="2044561"/>
    <lineage>
        <taxon>Viruses</taxon>
        <taxon>Duplodnaviria</taxon>
        <taxon>Heunggongvirae</taxon>
        <taxon>Uroviricota</taxon>
        <taxon>Caudoviricetes</taxon>
        <taxon>Delepquintavirus</taxon>
        <taxon>Delepquintavirus DLP5</taxon>
    </lineage>
</organism>
<reference evidence="2 3" key="2">
    <citation type="submission" date="2017-11" db="EMBL/GenBank/DDBJ databases">
        <title>Lysogenic conversion of Stenotrophomonas maltophilia by temperate phage DLP4.</title>
        <authorList>
            <person name="Dennis J."/>
            <person name="Stothard P."/>
        </authorList>
    </citation>
    <scope>NUCLEOTIDE SEQUENCE [LARGE SCALE GENOMIC DNA]</scope>
</reference>
<dbReference type="Proteomes" id="UP000241675">
    <property type="component" value="Segment"/>
</dbReference>
<proteinExistence type="predicted"/>
<accession>A0A2D2W2I4</accession>
<evidence type="ECO:0000313" key="2">
    <source>
        <dbReference type="EMBL" id="ATS92343.1"/>
    </source>
</evidence>
<reference evidence="3" key="1">
    <citation type="submission" date="2017-10" db="EMBL/GenBank/DDBJ databases">
        <authorList>
            <person name="Peters D.L."/>
        </authorList>
    </citation>
    <scope>NUCLEOTIDE SEQUENCE [LARGE SCALE GENOMIC DNA]</scope>
</reference>
<evidence type="ECO:0000313" key="3">
    <source>
        <dbReference type="Proteomes" id="UP000241675"/>
    </source>
</evidence>
<feature type="compositionally biased region" description="Basic and acidic residues" evidence="1">
    <location>
        <begin position="10"/>
        <end position="24"/>
    </location>
</feature>
<gene>
    <name evidence="2" type="ORF">DLP05_077</name>
</gene>
<keyword evidence="3" id="KW-1185">Reference proteome</keyword>
<dbReference type="EMBL" id="MG189906">
    <property type="protein sequence ID" value="ATS92343.1"/>
    <property type="molecule type" value="Genomic_DNA"/>
</dbReference>
<protein>
    <submittedName>
        <fullName evidence="2">Uncharacterized protein</fullName>
    </submittedName>
</protein>